<protein>
    <recommendedName>
        <fullName evidence="2">BD-FAE-like domain-containing protein</fullName>
    </recommendedName>
</protein>
<dbReference type="Pfam" id="PF20434">
    <property type="entry name" value="BD-FAE"/>
    <property type="match status" value="1"/>
</dbReference>
<feature type="domain" description="BD-FAE-like" evidence="2">
    <location>
        <begin position="303"/>
        <end position="402"/>
    </location>
</feature>
<dbReference type="Gene3D" id="3.40.50.1820">
    <property type="entry name" value="alpha/beta hydrolase"/>
    <property type="match status" value="1"/>
</dbReference>
<feature type="signal peptide" evidence="1">
    <location>
        <begin position="1"/>
        <end position="28"/>
    </location>
</feature>
<dbReference type="OrthoDB" id="6073471at2"/>
<reference evidence="3 4" key="1">
    <citation type="submission" date="2018-04" db="EMBL/GenBank/DDBJ databases">
        <title>Pseudomonas sp. nov., isolated from mangrove soil.</title>
        <authorList>
            <person name="Chen C."/>
        </authorList>
    </citation>
    <scope>NUCLEOTIDE SEQUENCE [LARGE SCALE GENOMIC DNA]</scope>
    <source>
        <strain evidence="3 4">TC-11</strain>
    </source>
</reference>
<dbReference type="InterPro" id="IPR049492">
    <property type="entry name" value="BD-FAE-like_dom"/>
</dbReference>
<dbReference type="RefSeq" id="WP_108105327.1">
    <property type="nucleotide sequence ID" value="NZ_QASN01000006.1"/>
</dbReference>
<evidence type="ECO:0000313" key="4">
    <source>
        <dbReference type="Proteomes" id="UP000244064"/>
    </source>
</evidence>
<evidence type="ECO:0000313" key="3">
    <source>
        <dbReference type="EMBL" id="PTU75771.1"/>
    </source>
</evidence>
<proteinExistence type="predicted"/>
<evidence type="ECO:0000256" key="1">
    <source>
        <dbReference type="SAM" id="SignalP"/>
    </source>
</evidence>
<dbReference type="InterPro" id="IPR029058">
    <property type="entry name" value="AB_hydrolase_fold"/>
</dbReference>
<sequence length="551" mass="60099">MRASVSVFYASLRLLSAGLLLTSSAAFAADPVVKIFGIGQGFLVPPQEPVRVQYQVIPELPGNHSFYLDGALLLVRDGSRISRTSSGAYAITYPGGIAQDRVVELRICVDAVPAAACDQVSIRAGQALMPGQMVEVKPVGVAGHLPAQTAFDINYTVGLPSAADRLLYVDDVLRERRAVTRVRSGPEKFRYPGTLEVGEKRMVRICVDEESATCGFAEVTGGPAPHGVDLPEPFLVESLPEHFQVIAGCTPVCGYYSNIYYGDPAVSWVPDRGDGMPDGLRMDLYYSGADGRLNPDAVPRTLIIYAHSAGSSKESLLSTKRSLLNHFLRIANNGAGVAVASADFRHPTKQMNPDRTPVSVADLSYLVQFARQHAAELNINPDDIFIVGSSLGGGIGIHAATREIANPADPAPVRTQSSAVRGIFINDGQTSFAPHWFRNTYLEPAVWPRYQSDLLDDEERLLYGHAIAGVNSNAPLMELTFSTRYIDHKVSLWEFLTRTADPMHLPNYGLVMEAQYRLHGVGERIRVRERYAGNFGQDAARFITQNRLGRD</sequence>
<dbReference type="SUPFAM" id="SSF53474">
    <property type="entry name" value="alpha/beta-Hydrolases"/>
    <property type="match status" value="1"/>
</dbReference>
<organism evidence="3 4">
    <name type="scientific">Pseudomonas mangrovi</name>
    <dbReference type="NCBI Taxonomy" id="2161748"/>
    <lineage>
        <taxon>Bacteria</taxon>
        <taxon>Pseudomonadati</taxon>
        <taxon>Pseudomonadota</taxon>
        <taxon>Gammaproteobacteria</taxon>
        <taxon>Pseudomonadales</taxon>
        <taxon>Pseudomonadaceae</taxon>
        <taxon>Pseudomonas</taxon>
    </lineage>
</organism>
<dbReference type="AlphaFoldDB" id="A0A2T5PDF6"/>
<dbReference type="EMBL" id="QASN01000006">
    <property type="protein sequence ID" value="PTU75771.1"/>
    <property type="molecule type" value="Genomic_DNA"/>
</dbReference>
<gene>
    <name evidence="3" type="ORF">DBO85_03615</name>
</gene>
<evidence type="ECO:0000259" key="2">
    <source>
        <dbReference type="Pfam" id="PF20434"/>
    </source>
</evidence>
<keyword evidence="1" id="KW-0732">Signal</keyword>
<comment type="caution">
    <text evidence="3">The sequence shown here is derived from an EMBL/GenBank/DDBJ whole genome shotgun (WGS) entry which is preliminary data.</text>
</comment>
<name>A0A2T5PDF6_9PSED</name>
<keyword evidence="4" id="KW-1185">Reference proteome</keyword>
<accession>A0A2T5PDF6</accession>
<feature type="chain" id="PRO_5015580413" description="BD-FAE-like domain-containing protein" evidence="1">
    <location>
        <begin position="29"/>
        <end position="551"/>
    </location>
</feature>
<dbReference type="Proteomes" id="UP000244064">
    <property type="component" value="Unassembled WGS sequence"/>
</dbReference>